<dbReference type="Gene3D" id="3.90.950.20">
    <property type="entry name" value="CinA-like"/>
    <property type="match status" value="1"/>
</dbReference>
<accession>A0A6J6BHS7</accession>
<dbReference type="EMBL" id="CAEZSR010000003">
    <property type="protein sequence ID" value="CAB4538492.1"/>
    <property type="molecule type" value="Genomic_DNA"/>
</dbReference>
<evidence type="ECO:0000259" key="1">
    <source>
        <dbReference type="Pfam" id="PF02464"/>
    </source>
</evidence>
<proteinExistence type="predicted"/>
<gene>
    <name evidence="2" type="ORF">UFOPK1493_00125</name>
</gene>
<dbReference type="SUPFAM" id="SSF142433">
    <property type="entry name" value="CinA-like"/>
    <property type="match status" value="1"/>
</dbReference>
<dbReference type="AlphaFoldDB" id="A0A6J6BHS7"/>
<dbReference type="InterPro" id="IPR036653">
    <property type="entry name" value="CinA-like_C"/>
</dbReference>
<dbReference type="InterPro" id="IPR008136">
    <property type="entry name" value="CinA_C"/>
</dbReference>
<sequence length="161" mass="16516">MLNDDLTTRARAVGALLRERGETVAVAEGSAGGLISASLLSVPGASAYYLGGAVVYTRQASRAWMSGAVDTPPGMRGATEVFATYLARSCRLKVEATWGIGEAGAAGPPNPYGDPAGHCWVAVAGPAEAARHLLTGIDDREENMVAFAVGALQLLLDTLTA</sequence>
<feature type="domain" description="CinA C-terminal" evidence="1">
    <location>
        <begin position="9"/>
        <end position="158"/>
    </location>
</feature>
<evidence type="ECO:0000313" key="2">
    <source>
        <dbReference type="EMBL" id="CAB4538492.1"/>
    </source>
</evidence>
<reference evidence="2" key="1">
    <citation type="submission" date="2020-05" db="EMBL/GenBank/DDBJ databases">
        <authorList>
            <person name="Chiriac C."/>
            <person name="Salcher M."/>
            <person name="Ghai R."/>
            <person name="Kavagutti S V."/>
        </authorList>
    </citation>
    <scope>NUCLEOTIDE SEQUENCE</scope>
</reference>
<organism evidence="2">
    <name type="scientific">freshwater metagenome</name>
    <dbReference type="NCBI Taxonomy" id="449393"/>
    <lineage>
        <taxon>unclassified sequences</taxon>
        <taxon>metagenomes</taxon>
        <taxon>ecological metagenomes</taxon>
    </lineage>
</organism>
<protein>
    <submittedName>
        <fullName evidence="2">Unannotated protein</fullName>
    </submittedName>
</protein>
<dbReference type="Pfam" id="PF02464">
    <property type="entry name" value="CinA"/>
    <property type="match status" value="1"/>
</dbReference>
<name>A0A6J6BHS7_9ZZZZ</name>